<proteinExistence type="predicted"/>
<accession>A0AB74UI39</accession>
<evidence type="ECO:0000313" key="2">
    <source>
        <dbReference type="EMBL" id="XCJ80480.1"/>
    </source>
</evidence>
<evidence type="ECO:0000259" key="1">
    <source>
        <dbReference type="Pfam" id="PF13723"/>
    </source>
</evidence>
<protein>
    <submittedName>
        <fullName evidence="2">Beta-ketoacyl synthase chain length factor</fullName>
    </submittedName>
</protein>
<reference evidence="2" key="1">
    <citation type="submission" date="2024-06" db="EMBL/GenBank/DDBJ databases">
        <title>Complete genome of Salinicola endophyticus HNIBRBA4755.</title>
        <authorList>
            <person name="Shin S.Y."/>
            <person name="Kang H."/>
            <person name="Song J."/>
        </authorList>
    </citation>
    <scope>NUCLEOTIDE SEQUENCE</scope>
    <source>
        <strain evidence="2">HNIBRBA4755</strain>
    </source>
</reference>
<dbReference type="EMBL" id="CP159578">
    <property type="protein sequence ID" value="XCJ80480.1"/>
    <property type="molecule type" value="Genomic_DNA"/>
</dbReference>
<name>A0AB74UI39_9GAMM</name>
<dbReference type="InterPro" id="IPR014030">
    <property type="entry name" value="Ketoacyl_synth_N"/>
</dbReference>
<dbReference type="RefSeq" id="WP_353981298.1">
    <property type="nucleotide sequence ID" value="NZ_CP159578.1"/>
</dbReference>
<organism evidence="2">
    <name type="scientific">Salinicola endophyticus</name>
    <dbReference type="NCBI Taxonomy" id="1949083"/>
    <lineage>
        <taxon>Bacteria</taxon>
        <taxon>Pseudomonadati</taxon>
        <taxon>Pseudomonadota</taxon>
        <taxon>Gammaproteobacteria</taxon>
        <taxon>Oceanospirillales</taxon>
        <taxon>Halomonadaceae</taxon>
        <taxon>Salinicola</taxon>
    </lineage>
</organism>
<dbReference type="AlphaFoldDB" id="A0AB74UI39"/>
<feature type="domain" description="Beta-ketoacyl synthase-like N-terminal" evidence="1">
    <location>
        <begin position="9"/>
        <end position="223"/>
    </location>
</feature>
<dbReference type="Pfam" id="PF13723">
    <property type="entry name" value="Ketoacyl-synt_2"/>
    <property type="match status" value="1"/>
</dbReference>
<sequence>MTELFVQEWRGWTPHREAAGEARLETSAKPAGTAIPSMLRRRLNLIGRAVCDMLIALDPAAELDVLHASRHGDGERTLEMLYAIDAGEPLSPARFGLSVHNAIIGVYSIASGNRRSQQAVAASGAEWAALMAEALGYLSDGTERLLVVFGDQPVPARFADFAPHTPAAAVALVLGTAPTPGARRLTLAAAPDTVGEALQPLDVIDWLMQRRGPLSCPMAGRTWTLAPDA</sequence>
<gene>
    <name evidence="2" type="ORF">ABV408_04725</name>
</gene>